<proteinExistence type="predicted"/>
<dbReference type="Proteomes" id="UP000001064">
    <property type="component" value="Unassembled WGS sequence"/>
</dbReference>
<evidence type="ECO:0000313" key="1">
    <source>
        <dbReference type="EMBL" id="EGC35842.1"/>
    </source>
</evidence>
<dbReference type="EMBL" id="GL871045">
    <property type="protein sequence ID" value="EGC35842.1"/>
    <property type="molecule type" value="Genomic_DNA"/>
</dbReference>
<dbReference type="AlphaFoldDB" id="F0ZJM8"/>
<accession>F0ZJM8</accession>
<dbReference type="InParanoid" id="F0ZJM8"/>
<dbReference type="OrthoDB" id="515401at2759"/>
<evidence type="ECO:0008006" key="3">
    <source>
        <dbReference type="Google" id="ProtNLM"/>
    </source>
</evidence>
<name>F0ZJM8_DICPU</name>
<dbReference type="VEuPathDB" id="AmoebaDB:DICPUDRAFT_78468"/>
<reference evidence="2" key="1">
    <citation type="journal article" date="2011" name="Genome Biol.">
        <title>Comparative genomics of the social amoebae Dictyostelium discoideum and Dictyostelium purpureum.</title>
        <authorList>
            <consortium name="US DOE Joint Genome Institute (JGI-PGF)"/>
            <person name="Sucgang R."/>
            <person name="Kuo A."/>
            <person name="Tian X."/>
            <person name="Salerno W."/>
            <person name="Parikh A."/>
            <person name="Feasley C.L."/>
            <person name="Dalin E."/>
            <person name="Tu H."/>
            <person name="Huang E."/>
            <person name="Barry K."/>
            <person name="Lindquist E."/>
            <person name="Shapiro H."/>
            <person name="Bruce D."/>
            <person name="Schmutz J."/>
            <person name="Salamov A."/>
            <person name="Fey P."/>
            <person name="Gaudet P."/>
            <person name="Anjard C."/>
            <person name="Babu M.M."/>
            <person name="Basu S."/>
            <person name="Bushmanova Y."/>
            <person name="van der Wel H."/>
            <person name="Katoh-Kurasawa M."/>
            <person name="Dinh C."/>
            <person name="Coutinho P.M."/>
            <person name="Saito T."/>
            <person name="Elias M."/>
            <person name="Schaap P."/>
            <person name="Kay R.R."/>
            <person name="Henrissat B."/>
            <person name="Eichinger L."/>
            <person name="Rivero F."/>
            <person name="Putnam N.H."/>
            <person name="West C.M."/>
            <person name="Loomis W.F."/>
            <person name="Chisholm R.L."/>
            <person name="Shaulsky G."/>
            <person name="Strassmann J.E."/>
            <person name="Queller D.C."/>
            <person name="Kuspa A."/>
            <person name="Grigoriev I.V."/>
        </authorList>
    </citation>
    <scope>NUCLEOTIDE SEQUENCE [LARGE SCALE GENOMIC DNA]</scope>
    <source>
        <strain evidence="2">QSDP1</strain>
    </source>
</reference>
<gene>
    <name evidence="1" type="ORF">DICPUDRAFT_78468</name>
</gene>
<protein>
    <recommendedName>
        <fullName evidence="3">GATA-type domain-containing protein</fullName>
    </recommendedName>
</protein>
<dbReference type="RefSeq" id="XP_003287631.1">
    <property type="nucleotide sequence ID" value="XM_003287583.1"/>
</dbReference>
<dbReference type="GeneID" id="10500668"/>
<keyword evidence="2" id="KW-1185">Reference proteome</keyword>
<organism evidence="1 2">
    <name type="scientific">Dictyostelium purpureum</name>
    <name type="common">Slime mold</name>
    <dbReference type="NCBI Taxonomy" id="5786"/>
    <lineage>
        <taxon>Eukaryota</taxon>
        <taxon>Amoebozoa</taxon>
        <taxon>Evosea</taxon>
        <taxon>Eumycetozoa</taxon>
        <taxon>Dictyostelia</taxon>
        <taxon>Dictyosteliales</taxon>
        <taxon>Dictyosteliaceae</taxon>
        <taxon>Dictyostelium</taxon>
    </lineage>
</organism>
<dbReference type="KEGG" id="dpp:DICPUDRAFT_78468"/>
<sequence length="138" mass="15710">MENLKEKNCNNLDVRKEGAPSDKICKRCKTTSTVWTMGPDDCFLCNGCGQQYQILTNIFNIYKGDIRYLVYIDPLPFITSTFMAGTSLSIFELELVISAFPGIIKDQDNIFSFENTGLLFITDGNMFTVKKYEKESLK</sequence>
<evidence type="ECO:0000313" key="2">
    <source>
        <dbReference type="Proteomes" id="UP000001064"/>
    </source>
</evidence>
<dbReference type="SUPFAM" id="SSF57716">
    <property type="entry name" value="Glucocorticoid receptor-like (DNA-binding domain)"/>
    <property type="match status" value="1"/>
</dbReference>